<sequence>MLIHYTKDVDSATSILESGQLWLKSLGKTSDNEEVLHYMREFNRYHYLGELNLILDRFLQHKNKEELSIEAVVSTIAQNKAQWLEGISYGAALADILRDHTYLICFTENEESEFHNEEYGDISFEFSDDPLVKTNVRSSIFLQEKVEYFNSHELEELQSSYQESLLSDEEIEQLNTRIEQNLDELDIDVHEFLRTWKVAASYQLYKFNRTLLPKVREWNKRFNFTKSNRFEVTQAISFLNKLMVEQRAERKTIYLKKDDHFKRKIIRDSGNYELNGQTKQNLMGCFLKDNKFIKDSETRIVAIPKNRDALVDSDWLKLPFAPSKLTRIKVSPHNPNRDEIIRRLQGVISSNGYTSCSVE</sequence>
<dbReference type="RefSeq" id="WP_148950479.1">
    <property type="nucleotide sequence ID" value="NZ_VTES01000005.1"/>
</dbReference>
<dbReference type="AlphaFoldDB" id="A0A5D4SK09"/>
<gene>
    <name evidence="1" type="ORF">FZD47_18075</name>
</gene>
<name>A0A5D4SK09_9BACI</name>
<organism evidence="1 2">
    <name type="scientific">Bacillus infantis</name>
    <dbReference type="NCBI Taxonomy" id="324767"/>
    <lineage>
        <taxon>Bacteria</taxon>
        <taxon>Bacillati</taxon>
        <taxon>Bacillota</taxon>
        <taxon>Bacilli</taxon>
        <taxon>Bacillales</taxon>
        <taxon>Bacillaceae</taxon>
        <taxon>Bacillus</taxon>
    </lineage>
</organism>
<comment type="caution">
    <text evidence="1">The sequence shown here is derived from an EMBL/GenBank/DDBJ whole genome shotgun (WGS) entry which is preliminary data.</text>
</comment>
<proteinExistence type="predicted"/>
<reference evidence="1 2" key="1">
    <citation type="submission" date="2019-08" db="EMBL/GenBank/DDBJ databases">
        <title>Bacillus genomes from the desert of Cuatro Cienegas, Coahuila.</title>
        <authorList>
            <person name="Olmedo-Alvarez G."/>
        </authorList>
    </citation>
    <scope>NUCLEOTIDE SEQUENCE [LARGE SCALE GENOMIC DNA]</scope>
    <source>
        <strain evidence="1 2">CH37_1T</strain>
    </source>
</reference>
<accession>A0A5D4SK09</accession>
<dbReference type="Proteomes" id="UP000323732">
    <property type="component" value="Unassembled WGS sequence"/>
</dbReference>
<evidence type="ECO:0000313" key="2">
    <source>
        <dbReference type="Proteomes" id="UP000323732"/>
    </source>
</evidence>
<evidence type="ECO:0000313" key="1">
    <source>
        <dbReference type="EMBL" id="TYS61996.1"/>
    </source>
</evidence>
<dbReference type="EMBL" id="VTES01000005">
    <property type="protein sequence ID" value="TYS61996.1"/>
    <property type="molecule type" value="Genomic_DNA"/>
</dbReference>
<protein>
    <submittedName>
        <fullName evidence="1">Uncharacterized protein</fullName>
    </submittedName>
</protein>